<dbReference type="PANTHER" id="PTHR30346">
    <property type="entry name" value="TRANSCRIPTIONAL DUAL REGULATOR HCAR-RELATED"/>
    <property type="match status" value="1"/>
</dbReference>
<dbReference type="Proteomes" id="UP000072867">
    <property type="component" value="Unassembled WGS sequence"/>
</dbReference>
<keyword evidence="11" id="KW-1185">Reference proteome</keyword>
<evidence type="ECO:0000313" key="9">
    <source>
        <dbReference type="Proteomes" id="UP000072867"/>
    </source>
</evidence>
<dbReference type="PROSITE" id="PS50931">
    <property type="entry name" value="HTH_LYSR"/>
    <property type="match status" value="1"/>
</dbReference>
<evidence type="ECO:0000256" key="3">
    <source>
        <dbReference type="ARBA" id="ARBA00023125"/>
    </source>
</evidence>
<dbReference type="SUPFAM" id="SSF53850">
    <property type="entry name" value="Periplasmic binding protein-like II"/>
    <property type="match status" value="1"/>
</dbReference>
<evidence type="ECO:0000256" key="2">
    <source>
        <dbReference type="ARBA" id="ARBA00023015"/>
    </source>
</evidence>
<evidence type="ECO:0000313" key="8">
    <source>
        <dbReference type="EMBL" id="NVP30308.1"/>
    </source>
</evidence>
<dbReference type="FunFam" id="1.10.10.10:FF:000001">
    <property type="entry name" value="LysR family transcriptional regulator"/>
    <property type="match status" value="1"/>
</dbReference>
<evidence type="ECO:0000313" key="10">
    <source>
        <dbReference type="Proteomes" id="UP000531581"/>
    </source>
</evidence>
<dbReference type="RefSeq" id="WP_058733481.1">
    <property type="nucleotide sequence ID" value="NZ_JABEOV010000027.1"/>
</dbReference>
<dbReference type="EMBL" id="JABYQV010000003">
    <property type="protein sequence ID" value="NVP30308.1"/>
    <property type="molecule type" value="Genomic_DNA"/>
</dbReference>
<dbReference type="GO" id="GO:0003677">
    <property type="term" value="F:DNA binding"/>
    <property type="evidence" value="ECO:0007669"/>
    <property type="project" value="UniProtKB-KW"/>
</dbReference>
<dbReference type="PRINTS" id="PR00039">
    <property type="entry name" value="HTHLYSR"/>
</dbReference>
<dbReference type="InterPro" id="IPR005119">
    <property type="entry name" value="LysR_subst-bd"/>
</dbReference>
<comment type="similarity">
    <text evidence="1">Belongs to the LysR transcriptional regulatory family.</text>
</comment>
<feature type="domain" description="HTH lysR-type" evidence="5">
    <location>
        <begin position="1"/>
        <end position="58"/>
    </location>
</feature>
<dbReference type="Gene3D" id="3.40.190.10">
    <property type="entry name" value="Periplasmic binding protein-like II"/>
    <property type="match status" value="2"/>
</dbReference>
<dbReference type="Proteomes" id="UP000531581">
    <property type="component" value="Unassembled WGS sequence"/>
</dbReference>
<dbReference type="InterPro" id="IPR036390">
    <property type="entry name" value="WH_DNA-bd_sf"/>
</dbReference>
<evidence type="ECO:0000256" key="1">
    <source>
        <dbReference type="ARBA" id="ARBA00009437"/>
    </source>
</evidence>
<keyword evidence="4" id="KW-0804">Transcription</keyword>
<evidence type="ECO:0000256" key="4">
    <source>
        <dbReference type="ARBA" id="ARBA00023163"/>
    </source>
</evidence>
<dbReference type="Pfam" id="PF03466">
    <property type="entry name" value="LysR_substrate"/>
    <property type="match status" value="1"/>
</dbReference>
<dbReference type="AlphaFoldDB" id="A0A147HXC7"/>
<comment type="caution">
    <text evidence="6">The sequence shown here is derived from an EMBL/GenBank/DDBJ whole genome shotgun (WGS) entry which is preliminary data.</text>
</comment>
<evidence type="ECO:0000313" key="11">
    <source>
        <dbReference type="Proteomes" id="UP000557656"/>
    </source>
</evidence>
<dbReference type="EMBL" id="LDTD01000064">
    <property type="protein sequence ID" value="KTT69585.1"/>
    <property type="molecule type" value="Genomic_DNA"/>
</dbReference>
<evidence type="ECO:0000313" key="7">
    <source>
        <dbReference type="EMBL" id="NNG55340.1"/>
    </source>
</evidence>
<evidence type="ECO:0000259" key="5">
    <source>
        <dbReference type="PROSITE" id="PS50931"/>
    </source>
</evidence>
<dbReference type="Gene3D" id="1.10.10.10">
    <property type="entry name" value="Winged helix-like DNA-binding domain superfamily/Winged helix DNA-binding domain"/>
    <property type="match status" value="1"/>
</dbReference>
<gene>
    <name evidence="7" type="ORF">HKX05_18505</name>
    <name evidence="8" type="ORF">HLV41_04570</name>
    <name evidence="6" type="ORF">NS319_09950</name>
</gene>
<dbReference type="GeneID" id="78485977"/>
<keyword evidence="3" id="KW-0238">DNA-binding</keyword>
<organism evidence="6 9">
    <name type="scientific">Sphingomonas sanguinis</name>
    <dbReference type="NCBI Taxonomy" id="33051"/>
    <lineage>
        <taxon>Bacteria</taxon>
        <taxon>Pseudomonadati</taxon>
        <taxon>Pseudomonadota</taxon>
        <taxon>Alphaproteobacteria</taxon>
        <taxon>Sphingomonadales</taxon>
        <taxon>Sphingomonadaceae</taxon>
        <taxon>Sphingomonas</taxon>
    </lineage>
</organism>
<accession>A0A147HXC7</accession>
<dbReference type="GO" id="GO:0003700">
    <property type="term" value="F:DNA-binding transcription factor activity"/>
    <property type="evidence" value="ECO:0007669"/>
    <property type="project" value="InterPro"/>
</dbReference>
<dbReference type="InterPro" id="IPR000847">
    <property type="entry name" value="LysR_HTH_N"/>
</dbReference>
<dbReference type="SUPFAM" id="SSF46785">
    <property type="entry name" value="Winged helix' DNA-binding domain"/>
    <property type="match status" value="1"/>
</dbReference>
<name>A0A147HXC7_9SPHN</name>
<dbReference type="GO" id="GO:0032993">
    <property type="term" value="C:protein-DNA complex"/>
    <property type="evidence" value="ECO:0007669"/>
    <property type="project" value="TreeGrafter"/>
</dbReference>
<proteinExistence type="inferred from homology"/>
<dbReference type="InterPro" id="IPR036388">
    <property type="entry name" value="WH-like_DNA-bd_sf"/>
</dbReference>
<dbReference type="PATRIC" id="fig|33051.3.peg.3160"/>
<dbReference type="CDD" id="cd08445">
    <property type="entry name" value="PBP2_BenM_CatM_CatR"/>
    <property type="match status" value="1"/>
</dbReference>
<dbReference type="EMBL" id="JABEOV010000027">
    <property type="protein sequence ID" value="NNG55340.1"/>
    <property type="molecule type" value="Genomic_DNA"/>
</dbReference>
<evidence type="ECO:0000313" key="6">
    <source>
        <dbReference type="EMBL" id="KTT69585.1"/>
    </source>
</evidence>
<keyword evidence="2" id="KW-0805">Transcription regulation</keyword>
<protein>
    <submittedName>
        <fullName evidence="6">LysR family transcriptional regulator</fullName>
    </submittedName>
</protein>
<dbReference type="STRING" id="33051.SB4_08355"/>
<dbReference type="PANTHER" id="PTHR30346:SF17">
    <property type="entry name" value="LYSR FAMILY TRANSCRIPTIONAL REGULATOR"/>
    <property type="match status" value="1"/>
</dbReference>
<reference evidence="6 9" key="1">
    <citation type="journal article" date="2016" name="Front. Microbiol.">
        <title>Genomic Resource of Rice Seed Associated Bacteria.</title>
        <authorList>
            <person name="Midha S."/>
            <person name="Bansal K."/>
            <person name="Sharma S."/>
            <person name="Kumar N."/>
            <person name="Patil P.P."/>
            <person name="Chaudhry V."/>
            <person name="Patil P.B."/>
        </authorList>
    </citation>
    <scope>NUCLEOTIDE SEQUENCE [LARGE SCALE GENOMIC DNA]</scope>
    <source>
        <strain evidence="6 9">NS319</strain>
    </source>
</reference>
<sequence length="312" mass="33991">MDIRQLRYFVTVAQEGNFTRAAERLHIAQPPLSRQIQQIEERVGATLIDRSAKPLRLTPIGHLVYDQAISILARMADMDAMIAKAVVSQQRRFAIGFVASTIYSRLPAIIRAYREAMPSVDLSLIEGGTLSQIAALKDGRIDVGFGRIRFEDDAVARVVLREEPLIVALPATHPLTAGGGVSLASLATDPLILYPNAPRPSYADQVVGHFRDLGVTPVIAHEVSELQIAIGLVAAGEGVCIVPASVRRSRVDGVRYRPLVEPVASPIIMSFRKDDRSPELVAMAAVIRERYGAWDYPIPDAILRMTGGGEEA</sequence>
<dbReference type="Proteomes" id="UP000557656">
    <property type="component" value="Unassembled WGS sequence"/>
</dbReference>
<reference evidence="10 11" key="2">
    <citation type="submission" date="2020-05" db="EMBL/GenBank/DDBJ databases">
        <title>Draft Genome Sequences of Sphingomonas sp. Isolated from the International Space Station.</title>
        <authorList>
            <person name="Bijlani S."/>
            <person name="Singh N.K."/>
            <person name="Mason C.E."/>
            <person name="Wang C.C."/>
            <person name="Venkateswaran K."/>
        </authorList>
    </citation>
    <scope>NUCLEOTIDE SEQUENCE [LARGE SCALE GENOMIC DNA]</scope>
    <source>
        <strain evidence="7 11">IIF7SW-B5</strain>
        <strain evidence="8">ISS-IIF7SWP</strain>
    </source>
</reference>
<dbReference type="Pfam" id="PF00126">
    <property type="entry name" value="HTH_1"/>
    <property type="match status" value="1"/>
</dbReference>